<name>A0AAQ2UBC8_9FIRM</name>
<sequence length="88" mass="10452">MKHEFSLTSPLYHVIITNRVNKAFMKGYTTAGVFFRERFFYYTVKLKGEKSSPRPKGLGFYSVKLKEDVWKSTESTQSCRREQRYLII</sequence>
<evidence type="ECO:0000313" key="1">
    <source>
        <dbReference type="EMBL" id="VCV21876.1"/>
    </source>
</evidence>
<organism evidence="1 2">
    <name type="scientific">Roseburia intestinalis L1-82</name>
    <dbReference type="NCBI Taxonomy" id="536231"/>
    <lineage>
        <taxon>Bacteria</taxon>
        <taxon>Bacillati</taxon>
        <taxon>Bacillota</taxon>
        <taxon>Clostridia</taxon>
        <taxon>Lachnospirales</taxon>
        <taxon>Lachnospiraceae</taxon>
        <taxon>Roseburia</taxon>
    </lineage>
</organism>
<accession>A0AAQ2UBC8</accession>
<reference evidence="1 2" key="1">
    <citation type="submission" date="2018-09" db="EMBL/GenBank/DDBJ databases">
        <authorList>
            <person name="Petit M.-A."/>
            <person name="Lossouarn J."/>
        </authorList>
    </citation>
    <scope>NUCLEOTIDE SEQUENCE [LARGE SCALE GENOMIC DNA]</scope>
    <source>
        <strain evidence="1 2">L1-82</strain>
    </source>
</reference>
<dbReference type="EMBL" id="LR027880">
    <property type="protein sequence ID" value="VCV21876.1"/>
    <property type="molecule type" value="Genomic_DNA"/>
</dbReference>
<protein>
    <submittedName>
        <fullName evidence="1">Uncharacterized protein</fullName>
    </submittedName>
</protein>
<dbReference type="Proteomes" id="UP000294398">
    <property type="component" value="Chromosome"/>
</dbReference>
<keyword evidence="2" id="KW-1185">Reference proteome</keyword>
<dbReference type="AlphaFoldDB" id="A0AAQ2UBC8"/>
<proteinExistence type="predicted"/>
<gene>
    <name evidence="1" type="ORF">RIL182_01752</name>
</gene>
<evidence type="ECO:0000313" key="2">
    <source>
        <dbReference type="Proteomes" id="UP000294398"/>
    </source>
</evidence>